<evidence type="ECO:0000256" key="1">
    <source>
        <dbReference type="SAM" id="Phobius"/>
    </source>
</evidence>
<dbReference type="EMBL" id="JABBFZ010000009">
    <property type="protein sequence ID" value="NML32430.1"/>
    <property type="molecule type" value="Genomic_DNA"/>
</dbReference>
<feature type="transmembrane region" description="Helical" evidence="1">
    <location>
        <begin position="189"/>
        <end position="205"/>
    </location>
</feature>
<feature type="transmembrane region" description="Helical" evidence="1">
    <location>
        <begin position="301"/>
        <end position="328"/>
    </location>
</feature>
<keyword evidence="1" id="KW-0472">Membrane</keyword>
<keyword evidence="1" id="KW-1133">Transmembrane helix</keyword>
<organism evidence="2 3">
    <name type="scientific">Paraburkholderia antibiotica</name>
    <dbReference type="NCBI Taxonomy" id="2728839"/>
    <lineage>
        <taxon>Bacteria</taxon>
        <taxon>Pseudomonadati</taxon>
        <taxon>Pseudomonadota</taxon>
        <taxon>Betaproteobacteria</taxon>
        <taxon>Burkholderiales</taxon>
        <taxon>Burkholderiaceae</taxon>
        <taxon>Paraburkholderia</taxon>
    </lineage>
</organism>
<feature type="transmembrane region" description="Helical" evidence="1">
    <location>
        <begin position="340"/>
        <end position="360"/>
    </location>
</feature>
<keyword evidence="3" id="KW-1185">Reference proteome</keyword>
<keyword evidence="1" id="KW-0812">Transmembrane</keyword>
<evidence type="ECO:0000313" key="3">
    <source>
        <dbReference type="Proteomes" id="UP000583127"/>
    </source>
</evidence>
<dbReference type="RefSeq" id="WP_169498685.1">
    <property type="nucleotide sequence ID" value="NZ_JABBFZ010000009.1"/>
</dbReference>
<accession>A0A7X9X6R6</accession>
<evidence type="ECO:0000313" key="2">
    <source>
        <dbReference type="EMBL" id="NML32430.1"/>
    </source>
</evidence>
<feature type="transmembrane region" description="Helical" evidence="1">
    <location>
        <begin position="84"/>
        <end position="106"/>
    </location>
</feature>
<protein>
    <submittedName>
        <fullName evidence="2">Uncharacterized protein</fullName>
    </submittedName>
</protein>
<comment type="caution">
    <text evidence="2">The sequence shown here is derived from an EMBL/GenBank/DDBJ whole genome shotgun (WGS) entry which is preliminary data.</text>
</comment>
<dbReference type="AlphaFoldDB" id="A0A7X9X6R6"/>
<feature type="transmembrane region" description="Helical" evidence="1">
    <location>
        <begin position="21"/>
        <end position="41"/>
    </location>
</feature>
<feature type="transmembrane region" description="Helical" evidence="1">
    <location>
        <begin position="212"/>
        <end position="231"/>
    </location>
</feature>
<sequence length="392" mass="43358">MLLLDVRRALQTGRLSLRLNNSVVGLIVALLFVSALAAATVAVNSSNYDGPGALYVAITPYVMLFPCMWIVVTQRIDKPRLIALLHTTVHVVLAADIVVSLLQIVYLTFIDPSGYIFIENQRLNSVAQFSDIRLVGLFASGLDHGFFLTISALFSWILMAEKKISKFRFVATLIVISILVYFTYTRTAYLVYMVALSFIIGSYCIRRFGMVGIVAIIVMLGLFGGILFEAADAEKAVSGLVNSKSLLNLQTLESRYGSWSYYRDLLDGSPETILTGNALLQSAFPFVKSPPPLIDNLYLSLVLYGGVLFLVLYSLFMSNFALVFLSAYRRLRTSEFDTRLYLSLSISVVIVAIVGCSATVWDLLSIGLPATVLWALGWSYIRESRRLQALGL</sequence>
<proteinExistence type="predicted"/>
<gene>
    <name evidence="2" type="ORF">HHL14_16500</name>
</gene>
<feature type="transmembrane region" description="Helical" evidence="1">
    <location>
        <begin position="134"/>
        <end position="160"/>
    </location>
</feature>
<feature type="transmembrane region" description="Helical" evidence="1">
    <location>
        <begin position="167"/>
        <end position="183"/>
    </location>
</feature>
<reference evidence="2 3" key="1">
    <citation type="submission" date="2020-04" db="EMBL/GenBank/DDBJ databases">
        <title>Paraburkholderia sp. G-4-1-8 isolated from soil.</title>
        <authorList>
            <person name="Dahal R.H."/>
        </authorList>
    </citation>
    <scope>NUCLEOTIDE SEQUENCE [LARGE SCALE GENOMIC DNA]</scope>
    <source>
        <strain evidence="2 3">G-4-1-8</strain>
    </source>
</reference>
<name>A0A7X9X6R6_9BURK</name>
<dbReference type="Proteomes" id="UP000583127">
    <property type="component" value="Unassembled WGS sequence"/>
</dbReference>
<feature type="transmembrane region" description="Helical" evidence="1">
    <location>
        <begin position="53"/>
        <end position="72"/>
    </location>
</feature>